<reference evidence="2" key="1">
    <citation type="submission" date="2022-10" db="EMBL/GenBank/DDBJ databases">
        <title>Algoriphagus sp. a novel bacteria isolate from halophytes salicornia europaea.</title>
        <authorList>
            <person name="Peng Y."/>
            <person name="Jiang L."/>
            <person name="Lee J."/>
        </authorList>
    </citation>
    <scope>NUCLEOTIDE SEQUENCE</scope>
    <source>
        <strain evidence="2">TR-M5</strain>
    </source>
</reference>
<accession>A0ABY6MME8</accession>
<dbReference type="SUPFAM" id="SSF51261">
    <property type="entry name" value="Duplicated hybrid motif"/>
    <property type="match status" value="1"/>
</dbReference>
<dbReference type="InterPro" id="IPR016047">
    <property type="entry name" value="M23ase_b-sheet_dom"/>
</dbReference>
<dbReference type="PANTHER" id="PTHR21666:SF270">
    <property type="entry name" value="MUREIN HYDROLASE ACTIVATOR ENVC"/>
    <property type="match status" value="1"/>
</dbReference>
<evidence type="ECO:0000313" key="3">
    <source>
        <dbReference type="Proteomes" id="UP001163156"/>
    </source>
</evidence>
<protein>
    <submittedName>
        <fullName evidence="2">M23 family metallopeptidase</fullName>
    </submittedName>
</protein>
<dbReference type="Pfam" id="PF01551">
    <property type="entry name" value="Peptidase_M23"/>
    <property type="match status" value="1"/>
</dbReference>
<dbReference type="EMBL" id="CP110226">
    <property type="protein sequence ID" value="UZD24164.1"/>
    <property type="molecule type" value="Genomic_DNA"/>
</dbReference>
<name>A0ABY6MME8_9BACT</name>
<dbReference type="InterPro" id="IPR011055">
    <property type="entry name" value="Dup_hybrid_motif"/>
</dbReference>
<gene>
    <name evidence="2" type="ORF">OM944_06605</name>
</gene>
<dbReference type="InterPro" id="IPR050570">
    <property type="entry name" value="Cell_wall_metabolism_enzyme"/>
</dbReference>
<keyword evidence="3" id="KW-1185">Reference proteome</keyword>
<dbReference type="Gene3D" id="2.70.70.10">
    <property type="entry name" value="Glucose Permease (Domain IIA)"/>
    <property type="match status" value="1"/>
</dbReference>
<dbReference type="PANTHER" id="PTHR21666">
    <property type="entry name" value="PEPTIDASE-RELATED"/>
    <property type="match status" value="1"/>
</dbReference>
<organism evidence="2 3">
    <name type="scientific">Algoriphagus halophytocola</name>
    <dbReference type="NCBI Taxonomy" id="2991499"/>
    <lineage>
        <taxon>Bacteria</taxon>
        <taxon>Pseudomonadati</taxon>
        <taxon>Bacteroidota</taxon>
        <taxon>Cytophagia</taxon>
        <taxon>Cytophagales</taxon>
        <taxon>Cyclobacteriaceae</taxon>
        <taxon>Algoriphagus</taxon>
    </lineage>
</organism>
<feature type="domain" description="M23ase beta-sheet core" evidence="1">
    <location>
        <begin position="213"/>
        <end position="309"/>
    </location>
</feature>
<dbReference type="Proteomes" id="UP001163156">
    <property type="component" value="Chromosome"/>
</dbReference>
<dbReference type="RefSeq" id="WP_264810883.1">
    <property type="nucleotide sequence ID" value="NZ_CP110226.1"/>
</dbReference>
<dbReference type="CDD" id="cd12797">
    <property type="entry name" value="M23_peptidase"/>
    <property type="match status" value="1"/>
</dbReference>
<evidence type="ECO:0000259" key="1">
    <source>
        <dbReference type="Pfam" id="PF01551"/>
    </source>
</evidence>
<sequence>MKKEMFKIAILILGSLCSGCKEEKTPTSGDSDIFVALPSDPVLVENTSGDWLVYDLHIIAPTLHKVDILDQDGILLSYTDFINRDDQNIASIWLEFEEIQTGSTLRHEFNYVDANEEPKQHIFELLLPTSLEAPKTIDFPVPSGIWLAEGAPSESSYHTRAIFPFQEMYFDPEQKGYLIGNNPQRYAIDYVSLENGLPYKNDGNKLTDWYCYGMPILAVEGGKVLLTENAVPDNQTPGKLDYETTVDNVTGNVVYIEHEDGSIGTYCHMIPGSVIVNVGDQVEAGQELGKLGNSGNSFAPHLHMHVMANPTGKPIIEYSDGLYFESLPYRYAGFEKLGSLVPGYLDHPPLAPFVSTKSESFVNSLPAESDVIEF</sequence>
<evidence type="ECO:0000313" key="2">
    <source>
        <dbReference type="EMBL" id="UZD24164.1"/>
    </source>
</evidence>
<proteinExistence type="predicted"/>